<evidence type="ECO:0000256" key="3">
    <source>
        <dbReference type="ARBA" id="ARBA00023157"/>
    </source>
</evidence>
<feature type="domain" description="BPTI/Kunitz inhibitor" evidence="5">
    <location>
        <begin position="43"/>
        <end position="93"/>
    </location>
</feature>
<dbReference type="Pfam" id="PF00014">
    <property type="entry name" value="Kunitz_BPTI"/>
    <property type="match status" value="1"/>
</dbReference>
<dbReference type="GO" id="GO:0004867">
    <property type="term" value="F:serine-type endopeptidase inhibitor activity"/>
    <property type="evidence" value="ECO:0007669"/>
    <property type="project" value="UniProtKB-KW"/>
</dbReference>
<organism evidence="6 7">
    <name type="scientific">Trichobilharzia regenti</name>
    <name type="common">Nasal bird schistosome</name>
    <dbReference type="NCBI Taxonomy" id="157069"/>
    <lineage>
        <taxon>Eukaryota</taxon>
        <taxon>Metazoa</taxon>
        <taxon>Spiralia</taxon>
        <taxon>Lophotrochozoa</taxon>
        <taxon>Platyhelminthes</taxon>
        <taxon>Trematoda</taxon>
        <taxon>Digenea</taxon>
        <taxon>Strigeidida</taxon>
        <taxon>Schistosomatoidea</taxon>
        <taxon>Schistosomatidae</taxon>
        <taxon>Trichobilharzia</taxon>
    </lineage>
</organism>
<dbReference type="PANTHER" id="PTHR10083">
    <property type="entry name" value="KUNITZ-TYPE PROTEASE INHIBITOR-RELATED"/>
    <property type="match status" value="1"/>
</dbReference>
<dbReference type="PROSITE" id="PS50279">
    <property type="entry name" value="BPTI_KUNITZ_2"/>
    <property type="match status" value="1"/>
</dbReference>
<keyword evidence="1" id="KW-0646">Protease inhibitor</keyword>
<dbReference type="AlphaFoldDB" id="A0AA85K535"/>
<dbReference type="FunFam" id="4.10.410.10:FF:000020">
    <property type="entry name" value="Collagen, type VI, alpha 3"/>
    <property type="match status" value="1"/>
</dbReference>
<dbReference type="CDD" id="cd00109">
    <property type="entry name" value="Kunitz-type"/>
    <property type="match status" value="1"/>
</dbReference>
<keyword evidence="6" id="KW-1185">Reference proteome</keyword>
<dbReference type="InterPro" id="IPR020901">
    <property type="entry name" value="Prtase_inh_Kunz-CS"/>
</dbReference>
<dbReference type="PROSITE" id="PS00280">
    <property type="entry name" value="BPTI_KUNITZ_1"/>
    <property type="match status" value="1"/>
</dbReference>
<proteinExistence type="predicted"/>
<evidence type="ECO:0000313" key="7">
    <source>
        <dbReference type="WBParaSite" id="TREG1_62400.1"/>
    </source>
</evidence>
<dbReference type="InterPro" id="IPR050098">
    <property type="entry name" value="TFPI/VKTCI-like"/>
</dbReference>
<name>A0AA85K535_TRIRE</name>
<feature type="chain" id="PRO_5041674776" description="BPTI/Kunitz inhibitor domain-containing protein" evidence="4">
    <location>
        <begin position="28"/>
        <end position="109"/>
    </location>
</feature>
<evidence type="ECO:0000259" key="5">
    <source>
        <dbReference type="PROSITE" id="PS50279"/>
    </source>
</evidence>
<dbReference type="GO" id="GO:0005615">
    <property type="term" value="C:extracellular space"/>
    <property type="evidence" value="ECO:0007669"/>
    <property type="project" value="TreeGrafter"/>
</dbReference>
<dbReference type="WBParaSite" id="TREG1_62400.1">
    <property type="protein sequence ID" value="TREG1_62400.1"/>
    <property type="gene ID" value="TREG1_62400"/>
</dbReference>
<dbReference type="PANTHER" id="PTHR10083:SF328">
    <property type="entry name" value="TISSUE FACTOR PATHWAY INHIBITOR"/>
    <property type="match status" value="1"/>
</dbReference>
<evidence type="ECO:0000256" key="1">
    <source>
        <dbReference type="ARBA" id="ARBA00022690"/>
    </source>
</evidence>
<reference evidence="7" key="2">
    <citation type="submission" date="2023-11" db="UniProtKB">
        <authorList>
            <consortium name="WormBaseParasite"/>
        </authorList>
    </citation>
    <scope>IDENTIFICATION</scope>
</reference>
<dbReference type="SUPFAM" id="SSF57362">
    <property type="entry name" value="BPTI-like"/>
    <property type="match status" value="1"/>
</dbReference>
<evidence type="ECO:0000313" key="6">
    <source>
        <dbReference type="Proteomes" id="UP000050795"/>
    </source>
</evidence>
<dbReference type="InterPro" id="IPR002223">
    <property type="entry name" value="Kunitz_BPTI"/>
</dbReference>
<accession>A0AA85K535</accession>
<reference evidence="6" key="1">
    <citation type="submission" date="2022-06" db="EMBL/GenBank/DDBJ databases">
        <authorList>
            <person name="Berger JAMES D."/>
            <person name="Berger JAMES D."/>
        </authorList>
    </citation>
    <scope>NUCLEOTIDE SEQUENCE [LARGE SCALE GENOMIC DNA]</scope>
</reference>
<keyword evidence="3" id="KW-1015">Disulfide bond</keyword>
<dbReference type="Gene3D" id="4.10.410.10">
    <property type="entry name" value="Pancreatic trypsin inhibitor Kunitz domain"/>
    <property type="match status" value="1"/>
</dbReference>
<dbReference type="InterPro" id="IPR036880">
    <property type="entry name" value="Kunitz_BPTI_sf"/>
</dbReference>
<evidence type="ECO:0000256" key="4">
    <source>
        <dbReference type="SAM" id="SignalP"/>
    </source>
</evidence>
<sequence>MSRLVVSVVAVTVLCLLNFTFITVSDGFPTDLYELHPADAHPCVQPIRTGPCRAFFRMYAYDIHSNRCVPFIYGGCLGTQNRFETKRDCQDTCSSFLYTNAVFGYDKNK</sequence>
<evidence type="ECO:0000256" key="2">
    <source>
        <dbReference type="ARBA" id="ARBA00022900"/>
    </source>
</evidence>
<keyword evidence="2" id="KW-0722">Serine protease inhibitor</keyword>
<feature type="signal peptide" evidence="4">
    <location>
        <begin position="1"/>
        <end position="27"/>
    </location>
</feature>
<dbReference type="Proteomes" id="UP000050795">
    <property type="component" value="Unassembled WGS sequence"/>
</dbReference>
<dbReference type="PRINTS" id="PR00759">
    <property type="entry name" value="BASICPTASE"/>
</dbReference>
<protein>
    <recommendedName>
        <fullName evidence="5">BPTI/Kunitz inhibitor domain-containing protein</fullName>
    </recommendedName>
</protein>
<keyword evidence="4" id="KW-0732">Signal</keyword>
<dbReference type="SMART" id="SM00131">
    <property type="entry name" value="KU"/>
    <property type="match status" value="1"/>
</dbReference>